<accession>A0A1E5Q6Q8</accession>
<dbReference type="OrthoDB" id="7363702at2"/>
<evidence type="ECO:0000313" key="1">
    <source>
        <dbReference type="EMBL" id="OEJ66707.1"/>
    </source>
</evidence>
<sequence>MVDQDNTRPETVEAGDDGLKSEAKVFATIVRYLAERLTDVEPDVDPGDLAHTGELFLELAEAFEATGGFEFDQDQALPLSHAFAMLEGGMRILAEQADESGHTNAAAKMEWAALKARTMTGQLETHHLSGSGGIVAFGLEDGDEA</sequence>
<dbReference type="AlphaFoldDB" id="A0A1E5Q6Q8"/>
<proteinExistence type="predicted"/>
<name>A0A1E5Q6Q8_9PROT</name>
<dbReference type="EMBL" id="MCGG01000029">
    <property type="protein sequence ID" value="OEJ66707.1"/>
    <property type="molecule type" value="Genomic_DNA"/>
</dbReference>
<organism evidence="1 2">
    <name type="scientific">Magnetovibrio blakemorei</name>
    <dbReference type="NCBI Taxonomy" id="28181"/>
    <lineage>
        <taxon>Bacteria</taxon>
        <taxon>Pseudomonadati</taxon>
        <taxon>Pseudomonadota</taxon>
        <taxon>Alphaproteobacteria</taxon>
        <taxon>Rhodospirillales</taxon>
        <taxon>Magnetovibrionaceae</taxon>
        <taxon>Magnetovibrio</taxon>
    </lineage>
</organism>
<evidence type="ECO:0000313" key="2">
    <source>
        <dbReference type="Proteomes" id="UP000095347"/>
    </source>
</evidence>
<dbReference type="RefSeq" id="WP_069958227.1">
    <property type="nucleotide sequence ID" value="NZ_MCGG01000029.1"/>
</dbReference>
<comment type="caution">
    <text evidence="1">The sequence shown here is derived from an EMBL/GenBank/DDBJ whole genome shotgun (WGS) entry which is preliminary data.</text>
</comment>
<gene>
    <name evidence="1" type="ORF">BEN30_11545</name>
</gene>
<protein>
    <submittedName>
        <fullName evidence="1">Uncharacterized protein</fullName>
    </submittedName>
</protein>
<reference evidence="2" key="1">
    <citation type="submission" date="2016-07" db="EMBL/GenBank/DDBJ databases">
        <authorList>
            <person name="Florea S."/>
            <person name="Webb J.S."/>
            <person name="Jaromczyk J."/>
            <person name="Schardl C.L."/>
        </authorList>
    </citation>
    <scope>NUCLEOTIDE SEQUENCE [LARGE SCALE GENOMIC DNA]</scope>
    <source>
        <strain evidence="2">MV-1</strain>
    </source>
</reference>
<keyword evidence="2" id="KW-1185">Reference proteome</keyword>
<dbReference type="Proteomes" id="UP000095347">
    <property type="component" value="Unassembled WGS sequence"/>
</dbReference>